<dbReference type="InterPro" id="IPR017896">
    <property type="entry name" value="4Fe4S_Fe-S-bd"/>
</dbReference>
<sequence>MVLKCTGIPTNEDLERVFPSKERLEKGPIVVVECFQRIPCNPCHTACSKNAIKEFDDINNLPVVEEDVCNGCGLCVSKCPGLAIMVVDMTYSEKEAILKIPYEFLPLPEEGELVLGLDREGKAVDKVRVVKVLNTKAMDKTPVLFIAVKKEDIKRVRNIKLQEKEKKFQTACCSDLIEKNSKLSKDTVICRCSDVTLEQIRGLIKKGYTTFDEIKRISRVGMGPCQSRNCGQLVLREISQMTGTPISKLMLGTYRPTTKSIKLGEIAEAVDGGEHND</sequence>
<proteinExistence type="predicted"/>
<dbReference type="GO" id="GO:0046872">
    <property type="term" value="F:metal ion binding"/>
    <property type="evidence" value="ECO:0007669"/>
    <property type="project" value="UniProtKB-KW"/>
</dbReference>
<feature type="domain" description="4Fe-4S ferredoxin-type" evidence="5">
    <location>
        <begin position="60"/>
        <end position="89"/>
    </location>
</feature>
<dbReference type="CDD" id="cd19946">
    <property type="entry name" value="GlpA-like_Fer2_BFD-like"/>
    <property type="match status" value="1"/>
</dbReference>
<keyword evidence="1" id="KW-0479">Metal-binding</keyword>
<dbReference type="InterPro" id="IPR007419">
    <property type="entry name" value="BFD-like_2Fe2S-bd_dom"/>
</dbReference>
<evidence type="ECO:0000256" key="4">
    <source>
        <dbReference type="ARBA" id="ARBA00023014"/>
    </source>
</evidence>
<evidence type="ECO:0000313" key="6">
    <source>
        <dbReference type="EMBL" id="SNS66070.1"/>
    </source>
</evidence>
<dbReference type="Pfam" id="PF04324">
    <property type="entry name" value="Fer2_BFD"/>
    <property type="match status" value="1"/>
</dbReference>
<evidence type="ECO:0000259" key="5">
    <source>
        <dbReference type="PROSITE" id="PS51379"/>
    </source>
</evidence>
<name>A0A239GAD8_9FIRM</name>
<dbReference type="Gene3D" id="1.10.10.1100">
    <property type="entry name" value="BFD-like [2Fe-2S]-binding domain"/>
    <property type="match status" value="1"/>
</dbReference>
<dbReference type="PROSITE" id="PS51379">
    <property type="entry name" value="4FE4S_FER_2"/>
    <property type="match status" value="1"/>
</dbReference>
<evidence type="ECO:0000313" key="7">
    <source>
        <dbReference type="Proteomes" id="UP000198304"/>
    </source>
</evidence>
<dbReference type="RefSeq" id="WP_089283759.1">
    <property type="nucleotide sequence ID" value="NZ_FZOJ01000016.1"/>
</dbReference>
<dbReference type="PANTHER" id="PTHR42949">
    <property type="entry name" value="ANAEROBIC GLYCEROL-3-PHOSPHATE DEHYDROGENASE SUBUNIT B"/>
    <property type="match status" value="1"/>
</dbReference>
<evidence type="ECO:0000256" key="2">
    <source>
        <dbReference type="ARBA" id="ARBA00023002"/>
    </source>
</evidence>
<dbReference type="InterPro" id="IPR051691">
    <property type="entry name" value="Metab_Enz_Cyan_OpOx_G3PDH"/>
</dbReference>
<evidence type="ECO:0000256" key="3">
    <source>
        <dbReference type="ARBA" id="ARBA00023004"/>
    </source>
</evidence>
<accession>A0A239GAD8</accession>
<dbReference type="EMBL" id="FZOJ01000016">
    <property type="protein sequence ID" value="SNS66070.1"/>
    <property type="molecule type" value="Genomic_DNA"/>
</dbReference>
<dbReference type="SUPFAM" id="SSF54862">
    <property type="entry name" value="4Fe-4S ferredoxins"/>
    <property type="match status" value="1"/>
</dbReference>
<dbReference type="Gene3D" id="3.30.70.20">
    <property type="match status" value="1"/>
</dbReference>
<keyword evidence="3" id="KW-0408">Iron</keyword>
<evidence type="ECO:0000256" key="1">
    <source>
        <dbReference type="ARBA" id="ARBA00022723"/>
    </source>
</evidence>
<keyword evidence="4" id="KW-0411">Iron-sulfur</keyword>
<dbReference type="InterPro" id="IPR041854">
    <property type="entry name" value="BFD-like_2Fe2S-bd_dom_sf"/>
</dbReference>
<dbReference type="Pfam" id="PF00037">
    <property type="entry name" value="Fer4"/>
    <property type="match status" value="1"/>
</dbReference>
<keyword evidence="7" id="KW-1185">Reference proteome</keyword>
<dbReference type="Proteomes" id="UP000198304">
    <property type="component" value="Unassembled WGS sequence"/>
</dbReference>
<protein>
    <submittedName>
        <fullName evidence="6">4Fe-4S binding domain-containing protein</fullName>
    </submittedName>
</protein>
<dbReference type="PANTHER" id="PTHR42949:SF3">
    <property type="entry name" value="ANAEROBIC GLYCEROL-3-PHOSPHATE DEHYDROGENASE SUBUNIT B"/>
    <property type="match status" value="1"/>
</dbReference>
<keyword evidence="2" id="KW-0560">Oxidoreductase</keyword>
<reference evidence="6 7" key="1">
    <citation type="submission" date="2017-06" db="EMBL/GenBank/DDBJ databases">
        <authorList>
            <person name="Kim H.J."/>
            <person name="Triplett B.A."/>
        </authorList>
    </citation>
    <scope>NUCLEOTIDE SEQUENCE [LARGE SCALE GENOMIC DNA]</scope>
    <source>
        <strain evidence="6 7">SCA</strain>
    </source>
</reference>
<organism evidence="6 7">
    <name type="scientific">Anaerovirgula multivorans</name>
    <dbReference type="NCBI Taxonomy" id="312168"/>
    <lineage>
        <taxon>Bacteria</taxon>
        <taxon>Bacillati</taxon>
        <taxon>Bacillota</taxon>
        <taxon>Clostridia</taxon>
        <taxon>Peptostreptococcales</taxon>
        <taxon>Natronincolaceae</taxon>
        <taxon>Anaerovirgula</taxon>
    </lineage>
</organism>
<dbReference type="AlphaFoldDB" id="A0A239GAD8"/>
<gene>
    <name evidence="6" type="ORF">SAMN05446037_10166</name>
</gene>
<dbReference type="InterPro" id="IPR017900">
    <property type="entry name" value="4Fe4S_Fe_S_CS"/>
</dbReference>
<dbReference type="GO" id="GO:0051536">
    <property type="term" value="F:iron-sulfur cluster binding"/>
    <property type="evidence" value="ECO:0007669"/>
    <property type="project" value="UniProtKB-KW"/>
</dbReference>
<dbReference type="PROSITE" id="PS00198">
    <property type="entry name" value="4FE4S_FER_1"/>
    <property type="match status" value="1"/>
</dbReference>
<dbReference type="GO" id="GO:0016491">
    <property type="term" value="F:oxidoreductase activity"/>
    <property type="evidence" value="ECO:0007669"/>
    <property type="project" value="UniProtKB-KW"/>
</dbReference>